<dbReference type="VEuPathDB" id="VectorBase:LDEU001226"/>
<feature type="domain" description="C2" evidence="3">
    <location>
        <begin position="9"/>
        <end position="130"/>
    </location>
</feature>
<dbReference type="Pfam" id="PF00168">
    <property type="entry name" value="C2"/>
    <property type="match status" value="2"/>
</dbReference>
<organism evidence="4 5">
    <name type="scientific">Leptotrombidium deliense</name>
    <dbReference type="NCBI Taxonomy" id="299467"/>
    <lineage>
        <taxon>Eukaryota</taxon>
        <taxon>Metazoa</taxon>
        <taxon>Ecdysozoa</taxon>
        <taxon>Arthropoda</taxon>
        <taxon>Chelicerata</taxon>
        <taxon>Arachnida</taxon>
        <taxon>Acari</taxon>
        <taxon>Acariformes</taxon>
        <taxon>Trombidiformes</taxon>
        <taxon>Prostigmata</taxon>
        <taxon>Anystina</taxon>
        <taxon>Parasitengona</taxon>
        <taxon>Trombiculoidea</taxon>
        <taxon>Trombiculidae</taxon>
        <taxon>Leptotrombidium</taxon>
    </lineage>
</organism>
<evidence type="ECO:0000256" key="1">
    <source>
        <dbReference type="ARBA" id="ARBA00009048"/>
    </source>
</evidence>
<dbReference type="OrthoDB" id="5855668at2759"/>
<dbReference type="PANTHER" id="PTHR10857">
    <property type="entry name" value="COPINE"/>
    <property type="match status" value="1"/>
</dbReference>
<dbReference type="Proteomes" id="UP000288716">
    <property type="component" value="Unassembled WGS sequence"/>
</dbReference>
<evidence type="ECO:0000313" key="4">
    <source>
        <dbReference type="EMBL" id="RWS30816.1"/>
    </source>
</evidence>
<reference evidence="4 5" key="1">
    <citation type="journal article" date="2018" name="Gigascience">
        <title>Genomes of trombidid mites reveal novel predicted allergens and laterally-transferred genes associated with secondary metabolism.</title>
        <authorList>
            <person name="Dong X."/>
            <person name="Chaisiri K."/>
            <person name="Xia D."/>
            <person name="Armstrong S.D."/>
            <person name="Fang Y."/>
            <person name="Donnelly M.J."/>
            <person name="Kadowaki T."/>
            <person name="McGarry J.W."/>
            <person name="Darby A.C."/>
            <person name="Makepeace B.L."/>
        </authorList>
    </citation>
    <scope>NUCLEOTIDE SEQUENCE [LARGE SCALE GENOMIC DNA]</scope>
    <source>
        <strain evidence="4">UoL-UT</strain>
    </source>
</reference>
<dbReference type="GO" id="GO:0071277">
    <property type="term" value="P:cellular response to calcium ion"/>
    <property type="evidence" value="ECO:0007669"/>
    <property type="project" value="TreeGrafter"/>
</dbReference>
<evidence type="ECO:0000256" key="2">
    <source>
        <dbReference type="ARBA" id="ARBA00022737"/>
    </source>
</evidence>
<dbReference type="Gene3D" id="2.60.40.150">
    <property type="entry name" value="C2 domain"/>
    <property type="match status" value="2"/>
</dbReference>
<dbReference type="SUPFAM" id="SSF49562">
    <property type="entry name" value="C2 domain (Calcium/lipid-binding domain, CaLB)"/>
    <property type="match status" value="2"/>
</dbReference>
<keyword evidence="5" id="KW-1185">Reference proteome</keyword>
<feature type="domain" description="C2" evidence="3">
    <location>
        <begin position="137"/>
        <end position="260"/>
    </location>
</feature>
<dbReference type="InterPro" id="IPR037768">
    <property type="entry name" value="C2B_Copine"/>
</dbReference>
<dbReference type="STRING" id="299467.A0A443STG1"/>
<protein>
    <submittedName>
        <fullName evidence="4">Copine-5-like isoform X4</fullName>
    </submittedName>
</protein>
<proteinExistence type="inferred from homology"/>
<dbReference type="SUPFAM" id="SSF53300">
    <property type="entry name" value="vWA-like"/>
    <property type="match status" value="1"/>
</dbReference>
<dbReference type="FunFam" id="2.60.40.150:FF:000099">
    <property type="entry name" value="Copine 3"/>
    <property type="match status" value="1"/>
</dbReference>
<dbReference type="AlphaFoldDB" id="A0A443STG1"/>
<dbReference type="CDD" id="cd04048">
    <property type="entry name" value="C2A_Copine"/>
    <property type="match status" value="1"/>
</dbReference>
<comment type="caution">
    <text evidence="4">The sequence shown here is derived from an EMBL/GenBank/DDBJ whole genome shotgun (WGS) entry which is preliminary data.</text>
</comment>
<evidence type="ECO:0000259" key="3">
    <source>
        <dbReference type="PROSITE" id="PS50004"/>
    </source>
</evidence>
<dbReference type="SMART" id="SM00239">
    <property type="entry name" value="C2"/>
    <property type="match status" value="2"/>
</dbReference>
<dbReference type="InterPro" id="IPR045052">
    <property type="entry name" value="Copine"/>
</dbReference>
<dbReference type="CDD" id="cd04047">
    <property type="entry name" value="C2B_Copine"/>
    <property type="match status" value="1"/>
</dbReference>
<dbReference type="PANTHER" id="PTHR10857:SF106">
    <property type="entry name" value="C2 DOMAIN-CONTAINING PROTEIN"/>
    <property type="match status" value="1"/>
</dbReference>
<dbReference type="GO" id="GO:0005544">
    <property type="term" value="F:calcium-dependent phospholipid binding"/>
    <property type="evidence" value="ECO:0007669"/>
    <property type="project" value="InterPro"/>
</dbReference>
<dbReference type="EMBL" id="NCKV01000365">
    <property type="protein sequence ID" value="RWS30816.1"/>
    <property type="molecule type" value="Genomic_DNA"/>
</dbReference>
<dbReference type="InterPro" id="IPR000008">
    <property type="entry name" value="C2_dom"/>
</dbReference>
<evidence type="ECO:0000313" key="5">
    <source>
        <dbReference type="Proteomes" id="UP000288716"/>
    </source>
</evidence>
<accession>A0A443STG1</accession>
<comment type="similarity">
    <text evidence="1">Belongs to the copine family.</text>
</comment>
<dbReference type="Pfam" id="PF07002">
    <property type="entry name" value="Copine"/>
    <property type="match status" value="1"/>
</dbReference>
<dbReference type="GO" id="GO:0005886">
    <property type="term" value="C:plasma membrane"/>
    <property type="evidence" value="ECO:0007669"/>
    <property type="project" value="TreeGrafter"/>
</dbReference>
<gene>
    <name evidence="4" type="ORF">B4U80_05794</name>
</gene>
<dbReference type="GO" id="GO:0032991">
    <property type="term" value="C:protein-containing complex"/>
    <property type="evidence" value="ECO:0007669"/>
    <property type="project" value="UniProtKB-ARBA"/>
</dbReference>
<dbReference type="InterPro" id="IPR002035">
    <property type="entry name" value="VWF_A"/>
</dbReference>
<dbReference type="PROSITE" id="PS50004">
    <property type="entry name" value="C2"/>
    <property type="match status" value="2"/>
</dbReference>
<dbReference type="InterPro" id="IPR010734">
    <property type="entry name" value="Copine_C"/>
</dbReference>
<name>A0A443STG1_9ACAR</name>
<keyword evidence="2" id="KW-0677">Repeat</keyword>
<dbReference type="InterPro" id="IPR035892">
    <property type="entry name" value="C2_domain_sf"/>
</dbReference>
<dbReference type="SMART" id="SM00327">
    <property type="entry name" value="VWA"/>
    <property type="match status" value="1"/>
</dbReference>
<dbReference type="InterPro" id="IPR036465">
    <property type="entry name" value="vWFA_dom_sf"/>
</dbReference>
<sequence>MPNLGAVAATGGNNLGIDSIFPTTQVEISISCRDLLDCDILSKSDPQVVVYMKDSFGDQYYEVGKTEVIYDNLNPNFIKKFIVNYNFEVVQQMKFEVWDIDMSGRDFLGHCETTLADIVANKGRQFKRSLTGVSGKNCGDIIIVVEELSSCKQIVYFQFKALQLKKPVWFLKPDPFLMLWRSNEDGSYSVVHKTETCKATQYPMWQMTKIQVRTFCNGDFDRSVRVDCLDYRHNGNHKLIGSCYTTLNKLVNEPLDKNKYELSNPMRNPIKTYGKLELVQVNLKEETSFLDYIRGGLEMHFAVAIDFTASNGDVSDPKSHHFIDLYTGRQNAYEIALRAVGEIIQHYDTQGMFPGFGFGAKVPPSNRVSHQFPLNGNQQHPYCKGVDELIACYRQSVNAVTLSGPTNFAPVINSTAAIAKEHQNGTRYFILLIITDGIICDMQQTKHAIIIASHLPMSIIIVGVGNADFSAMDELDSDDVILNVDGHNAARDIVQFVPINRYLSRDGSSIRSQVELAREVLYEVPDQIVSYMVSKGFKPKKASMTSN</sequence>